<dbReference type="AlphaFoldDB" id="A0AAN6UTS6"/>
<name>A0AAN6UTS6_9PEZI</name>
<organism evidence="1 2">
    <name type="scientific">Trichocladium antarcticum</name>
    <dbReference type="NCBI Taxonomy" id="1450529"/>
    <lineage>
        <taxon>Eukaryota</taxon>
        <taxon>Fungi</taxon>
        <taxon>Dikarya</taxon>
        <taxon>Ascomycota</taxon>
        <taxon>Pezizomycotina</taxon>
        <taxon>Sordariomycetes</taxon>
        <taxon>Sordariomycetidae</taxon>
        <taxon>Sordariales</taxon>
        <taxon>Chaetomiaceae</taxon>
        <taxon>Trichocladium</taxon>
    </lineage>
</organism>
<reference evidence="1" key="1">
    <citation type="journal article" date="2023" name="Mol. Phylogenet. Evol.">
        <title>Genome-scale phylogeny and comparative genomics of the fungal order Sordariales.</title>
        <authorList>
            <person name="Hensen N."/>
            <person name="Bonometti L."/>
            <person name="Westerberg I."/>
            <person name="Brannstrom I.O."/>
            <person name="Guillou S."/>
            <person name="Cros-Aarteil S."/>
            <person name="Calhoun S."/>
            <person name="Haridas S."/>
            <person name="Kuo A."/>
            <person name="Mondo S."/>
            <person name="Pangilinan J."/>
            <person name="Riley R."/>
            <person name="LaButti K."/>
            <person name="Andreopoulos B."/>
            <person name="Lipzen A."/>
            <person name="Chen C."/>
            <person name="Yan M."/>
            <person name="Daum C."/>
            <person name="Ng V."/>
            <person name="Clum A."/>
            <person name="Steindorff A."/>
            <person name="Ohm R.A."/>
            <person name="Martin F."/>
            <person name="Silar P."/>
            <person name="Natvig D.O."/>
            <person name="Lalanne C."/>
            <person name="Gautier V."/>
            <person name="Ament-Velasquez S.L."/>
            <person name="Kruys A."/>
            <person name="Hutchinson M.I."/>
            <person name="Powell A.J."/>
            <person name="Barry K."/>
            <person name="Miller A.N."/>
            <person name="Grigoriev I.V."/>
            <person name="Debuchy R."/>
            <person name="Gladieux P."/>
            <person name="Hiltunen Thoren M."/>
            <person name="Johannesson H."/>
        </authorList>
    </citation>
    <scope>NUCLEOTIDE SEQUENCE</scope>
    <source>
        <strain evidence="1">CBS 123565</strain>
    </source>
</reference>
<reference evidence="1" key="2">
    <citation type="submission" date="2023-05" db="EMBL/GenBank/DDBJ databases">
        <authorList>
            <consortium name="Lawrence Berkeley National Laboratory"/>
            <person name="Steindorff A."/>
            <person name="Hensen N."/>
            <person name="Bonometti L."/>
            <person name="Westerberg I."/>
            <person name="Brannstrom I.O."/>
            <person name="Guillou S."/>
            <person name="Cros-Aarteil S."/>
            <person name="Calhoun S."/>
            <person name="Haridas S."/>
            <person name="Kuo A."/>
            <person name="Mondo S."/>
            <person name="Pangilinan J."/>
            <person name="Riley R."/>
            <person name="Labutti K."/>
            <person name="Andreopoulos B."/>
            <person name="Lipzen A."/>
            <person name="Chen C."/>
            <person name="Yanf M."/>
            <person name="Daum C."/>
            <person name="Ng V."/>
            <person name="Clum A."/>
            <person name="Ohm R."/>
            <person name="Martin F."/>
            <person name="Silar P."/>
            <person name="Natvig D."/>
            <person name="Lalanne C."/>
            <person name="Gautier V."/>
            <person name="Ament-Velasquez S.L."/>
            <person name="Kruys A."/>
            <person name="Hutchinson M.I."/>
            <person name="Powell A.J."/>
            <person name="Barry K."/>
            <person name="Miller A.N."/>
            <person name="Grigoriev I.V."/>
            <person name="Debuchy R."/>
            <person name="Gladieux P."/>
            <person name="Thoren M.H."/>
            <person name="Johannesson H."/>
        </authorList>
    </citation>
    <scope>NUCLEOTIDE SEQUENCE</scope>
    <source>
        <strain evidence="1">CBS 123565</strain>
    </source>
</reference>
<dbReference type="EMBL" id="MU853401">
    <property type="protein sequence ID" value="KAK4138790.1"/>
    <property type="molecule type" value="Genomic_DNA"/>
</dbReference>
<gene>
    <name evidence="1" type="ORF">BT67DRAFT_22031</name>
</gene>
<comment type="caution">
    <text evidence="1">The sequence shown here is derived from an EMBL/GenBank/DDBJ whole genome shotgun (WGS) entry which is preliminary data.</text>
</comment>
<evidence type="ECO:0000313" key="1">
    <source>
        <dbReference type="EMBL" id="KAK4138790.1"/>
    </source>
</evidence>
<proteinExistence type="predicted"/>
<evidence type="ECO:0000313" key="2">
    <source>
        <dbReference type="Proteomes" id="UP001304895"/>
    </source>
</evidence>
<sequence length="149" mass="15468">MLGAAAFSPSRTVAEVLGFDKQQLGETATGPPITANTGDAGGLLGSDWGLLERSSQLEAGPSSHFTVMITRIWRGASAERLSNCAVGTRGIPSFVLQGEAQELSNSPPGHHPAPAGCNPLCMLPIGLTALLFQFGMAAISRKSPSLYDM</sequence>
<protein>
    <submittedName>
        <fullName evidence="1">Uncharacterized protein</fullName>
    </submittedName>
</protein>
<accession>A0AAN6UTS6</accession>
<dbReference type="Proteomes" id="UP001304895">
    <property type="component" value="Unassembled WGS sequence"/>
</dbReference>
<keyword evidence="2" id="KW-1185">Reference proteome</keyword>